<dbReference type="Gene3D" id="3.30.70.920">
    <property type="match status" value="1"/>
</dbReference>
<dbReference type="InterPro" id="IPR019887">
    <property type="entry name" value="Tscrpt_reg_AsnC/Lrp_C"/>
</dbReference>
<evidence type="ECO:0000256" key="2">
    <source>
        <dbReference type="ARBA" id="ARBA00023125"/>
    </source>
</evidence>
<proteinExistence type="predicted"/>
<accession>A0ABU8NDS1</accession>
<keyword evidence="3" id="KW-0804">Transcription</keyword>
<comment type="caution">
    <text evidence="6">The sequence shown here is derived from an EMBL/GenBank/DDBJ whole genome shotgun (WGS) entry which is preliminary data.</text>
</comment>
<feature type="region of interest" description="Disordered" evidence="4">
    <location>
        <begin position="178"/>
        <end position="204"/>
    </location>
</feature>
<evidence type="ECO:0000256" key="4">
    <source>
        <dbReference type="SAM" id="MobiDB-lite"/>
    </source>
</evidence>
<dbReference type="InterPro" id="IPR036388">
    <property type="entry name" value="WH-like_DNA-bd_sf"/>
</dbReference>
<evidence type="ECO:0000259" key="5">
    <source>
        <dbReference type="PROSITE" id="PS50956"/>
    </source>
</evidence>
<reference evidence="6 7" key="1">
    <citation type="submission" date="2024-03" db="EMBL/GenBank/DDBJ databases">
        <title>Actinomycetospora sp. OC33-EN06, a novel actinomycete isolated from wild orchid (Aerides multiflora).</title>
        <authorList>
            <person name="Suriyachadkun C."/>
        </authorList>
    </citation>
    <scope>NUCLEOTIDE SEQUENCE [LARGE SCALE GENOMIC DNA]</scope>
    <source>
        <strain evidence="6 7">OC33-EN06</strain>
    </source>
</reference>
<gene>
    <name evidence="6" type="ORF">WCD41_29135</name>
</gene>
<dbReference type="PANTHER" id="PTHR30154:SF34">
    <property type="entry name" value="TRANSCRIPTIONAL REGULATOR AZLB"/>
    <property type="match status" value="1"/>
</dbReference>
<dbReference type="Pfam" id="PF01037">
    <property type="entry name" value="AsnC_trans_reg"/>
    <property type="match status" value="1"/>
</dbReference>
<sequence>MGPSTPRRPTRCSLRSAPPEGVLMVDREGPRRIDDVDRQLLGLLSADPRASARKLSRAIGMSPGAVGERLERMQERGVIRGFSLDVDPSALGFGLEVLVAIELRQGSPVENTIDLLWGIEEVQAIQLVTGRWDLVLSLLVRDQHHLREVLLGAVWSVADFQHSETMIILDRRQRSAMDPSAGEAEGPAGLVGGLPSASNGSVQE</sequence>
<dbReference type="InterPro" id="IPR000485">
    <property type="entry name" value="AsnC-type_HTH_dom"/>
</dbReference>
<protein>
    <submittedName>
        <fullName evidence="6">Lrp/AsnC family transcriptional regulator</fullName>
    </submittedName>
</protein>
<feature type="domain" description="HTH asnC-type" evidence="5">
    <location>
        <begin position="33"/>
        <end position="94"/>
    </location>
</feature>
<dbReference type="PANTHER" id="PTHR30154">
    <property type="entry name" value="LEUCINE-RESPONSIVE REGULATORY PROTEIN"/>
    <property type="match status" value="1"/>
</dbReference>
<dbReference type="EMBL" id="JBBEGL010000014">
    <property type="protein sequence ID" value="MEJ2890555.1"/>
    <property type="molecule type" value="Genomic_DNA"/>
</dbReference>
<keyword evidence="1" id="KW-0805">Transcription regulation</keyword>
<evidence type="ECO:0000256" key="1">
    <source>
        <dbReference type="ARBA" id="ARBA00023015"/>
    </source>
</evidence>
<dbReference type="SUPFAM" id="SSF46785">
    <property type="entry name" value="Winged helix' DNA-binding domain"/>
    <property type="match status" value="1"/>
</dbReference>
<dbReference type="RefSeq" id="WP_337718754.1">
    <property type="nucleotide sequence ID" value="NZ_JBBEGL010000014.1"/>
</dbReference>
<dbReference type="Gene3D" id="1.10.10.10">
    <property type="entry name" value="Winged helix-like DNA-binding domain superfamily/Winged helix DNA-binding domain"/>
    <property type="match status" value="1"/>
</dbReference>
<dbReference type="InterPro" id="IPR011008">
    <property type="entry name" value="Dimeric_a/b-barrel"/>
</dbReference>
<dbReference type="InterPro" id="IPR019888">
    <property type="entry name" value="Tscrpt_reg_AsnC-like"/>
</dbReference>
<dbReference type="PROSITE" id="PS50956">
    <property type="entry name" value="HTH_ASNC_2"/>
    <property type="match status" value="1"/>
</dbReference>
<dbReference type="SUPFAM" id="SSF54909">
    <property type="entry name" value="Dimeric alpha+beta barrel"/>
    <property type="match status" value="1"/>
</dbReference>
<keyword evidence="2" id="KW-0238">DNA-binding</keyword>
<evidence type="ECO:0000256" key="3">
    <source>
        <dbReference type="ARBA" id="ARBA00023163"/>
    </source>
</evidence>
<dbReference type="Proteomes" id="UP001370100">
    <property type="component" value="Unassembled WGS sequence"/>
</dbReference>
<dbReference type="PRINTS" id="PR00033">
    <property type="entry name" value="HTHASNC"/>
</dbReference>
<dbReference type="SMART" id="SM00344">
    <property type="entry name" value="HTH_ASNC"/>
    <property type="match status" value="1"/>
</dbReference>
<organism evidence="6 7">
    <name type="scientific">Actinomycetospora aeridis</name>
    <dbReference type="NCBI Taxonomy" id="3129231"/>
    <lineage>
        <taxon>Bacteria</taxon>
        <taxon>Bacillati</taxon>
        <taxon>Actinomycetota</taxon>
        <taxon>Actinomycetes</taxon>
        <taxon>Pseudonocardiales</taxon>
        <taxon>Pseudonocardiaceae</taxon>
        <taxon>Actinomycetospora</taxon>
    </lineage>
</organism>
<dbReference type="InterPro" id="IPR036390">
    <property type="entry name" value="WH_DNA-bd_sf"/>
</dbReference>
<evidence type="ECO:0000313" key="7">
    <source>
        <dbReference type="Proteomes" id="UP001370100"/>
    </source>
</evidence>
<dbReference type="Pfam" id="PF13404">
    <property type="entry name" value="HTH_AsnC-type"/>
    <property type="match status" value="1"/>
</dbReference>
<keyword evidence="7" id="KW-1185">Reference proteome</keyword>
<name>A0ABU8NDS1_9PSEU</name>
<evidence type="ECO:0000313" key="6">
    <source>
        <dbReference type="EMBL" id="MEJ2890555.1"/>
    </source>
</evidence>